<proteinExistence type="predicted"/>
<evidence type="ECO:0000313" key="1">
    <source>
        <dbReference type="EMBL" id="KZC23749.1"/>
    </source>
</evidence>
<dbReference type="STRING" id="416169.RHOFW104T7_12010"/>
<protein>
    <submittedName>
        <fullName evidence="1">Membrane assembly protein AsmA</fullName>
    </submittedName>
</protein>
<dbReference type="Proteomes" id="UP000076131">
    <property type="component" value="Unassembled WGS sequence"/>
</dbReference>
<organism evidence="1 2">
    <name type="scientific">Rhodanobacter thiooxydans</name>
    <dbReference type="NCBI Taxonomy" id="416169"/>
    <lineage>
        <taxon>Bacteria</taxon>
        <taxon>Pseudomonadati</taxon>
        <taxon>Pseudomonadota</taxon>
        <taxon>Gammaproteobacteria</taxon>
        <taxon>Lysobacterales</taxon>
        <taxon>Rhodanobacteraceae</taxon>
        <taxon>Rhodanobacter</taxon>
    </lineage>
</organism>
<evidence type="ECO:0000313" key="2">
    <source>
        <dbReference type="Proteomes" id="UP000076131"/>
    </source>
</evidence>
<dbReference type="AlphaFoldDB" id="A0A154QHY4"/>
<dbReference type="EMBL" id="LVJS01000040">
    <property type="protein sequence ID" value="KZC23749.1"/>
    <property type="molecule type" value="Genomic_DNA"/>
</dbReference>
<name>A0A154QHY4_9GAMM</name>
<gene>
    <name evidence="1" type="ORF">RHOFW104T7_12010</name>
</gene>
<reference evidence="1 2" key="1">
    <citation type="journal article" date="2016" name="MBio">
        <title>Lateral Gene Transfer in a Heavy Metal-Contaminated-Groundwater Microbial Community.</title>
        <authorList>
            <person name="Hemme C.L."/>
            <person name="Green S.J."/>
            <person name="Rishishwar L."/>
            <person name="Prakash O."/>
            <person name="Pettenato A."/>
            <person name="Chakraborty R."/>
            <person name="Deutschbauer A.M."/>
            <person name="Van Nostrand J.D."/>
            <person name="Wu L."/>
            <person name="He Z."/>
            <person name="Jordan I.K."/>
            <person name="Hazen T.C."/>
            <person name="Arkin A.P."/>
            <person name="Kostka J.E."/>
            <person name="Zhou J."/>
        </authorList>
    </citation>
    <scope>NUCLEOTIDE SEQUENCE [LARGE SCALE GENOMIC DNA]</scope>
    <source>
        <strain evidence="1 2">FW104-T7</strain>
    </source>
</reference>
<dbReference type="RefSeq" id="WP_008434121.1">
    <property type="nucleotide sequence ID" value="NZ_LVJS01000040.1"/>
</dbReference>
<keyword evidence="2" id="KW-1185">Reference proteome</keyword>
<sequence>MPRRLRLTLLALGGFALALLLAAVIAVYILLQPERFTRMLQSQARSAGLELNLASPASPTLFPRPALDLDGITLNAAGAGAPILLAAHGQLVLPWHTVLGGPTVISQLHIESPRVDLDALQEWLAALPAQPNGVPPNIPRIDTGVSVSRGSVVRGNQVLLGNVSLEAGSLVSGQPFPLSVSAATAAGTPLRLRLSATPRIEGNALQLDNITLHLSQGSATTLALTGNAHWHGAADAAANLAGKLDQANAGQYDVSLLLTPADQSNPLLLALKLDGPANHADLRLPPLALVHWWSQLDNPQGPQLSVPPGSGHAEFAQFQAGGISIEGLTIRAGAAVPAAAATAAAPATKPAAGKPSP</sequence>
<dbReference type="eggNOG" id="COG2982">
    <property type="taxonomic scope" value="Bacteria"/>
</dbReference>
<accession>A0A154QHY4</accession>
<comment type="caution">
    <text evidence="1">The sequence shown here is derived from an EMBL/GenBank/DDBJ whole genome shotgun (WGS) entry which is preliminary data.</text>
</comment>